<dbReference type="Gene3D" id="2.60.40.790">
    <property type="match status" value="1"/>
</dbReference>
<dbReference type="EMBL" id="LJYG01000094">
    <property type="protein sequence ID" value="KRQ08358.1"/>
    <property type="molecule type" value="Genomic_DNA"/>
</dbReference>
<dbReference type="Pfam" id="PF00011">
    <property type="entry name" value="HSP20"/>
    <property type="match status" value="1"/>
</dbReference>
<dbReference type="STRING" id="989370.AOQ71_21820"/>
<protein>
    <submittedName>
        <fullName evidence="4">Heat-shock protein Hsp20</fullName>
    </submittedName>
</protein>
<dbReference type="InterPro" id="IPR031107">
    <property type="entry name" value="Small_HSP"/>
</dbReference>
<dbReference type="OrthoDB" id="9792695at2"/>
<comment type="caution">
    <text evidence="4">The sequence shown here is derived from an EMBL/GenBank/DDBJ whole genome shotgun (WGS) entry which is preliminary data.</text>
</comment>
<proteinExistence type="inferred from homology"/>
<dbReference type="InterPro" id="IPR002068">
    <property type="entry name" value="A-crystallin/Hsp20_dom"/>
</dbReference>
<evidence type="ECO:0000256" key="2">
    <source>
        <dbReference type="RuleBase" id="RU003616"/>
    </source>
</evidence>
<dbReference type="Proteomes" id="UP000051936">
    <property type="component" value="Unassembled WGS sequence"/>
</dbReference>
<name>A0A0R3DEC4_9BRAD</name>
<dbReference type="PANTHER" id="PTHR11527">
    <property type="entry name" value="HEAT-SHOCK PROTEIN 20 FAMILY MEMBER"/>
    <property type="match status" value="1"/>
</dbReference>
<evidence type="ECO:0000259" key="3">
    <source>
        <dbReference type="PROSITE" id="PS01031"/>
    </source>
</evidence>
<evidence type="ECO:0000313" key="5">
    <source>
        <dbReference type="Proteomes" id="UP000051936"/>
    </source>
</evidence>
<dbReference type="RefSeq" id="WP_057751381.1">
    <property type="nucleotide sequence ID" value="NZ_LJYG01000094.1"/>
</dbReference>
<accession>A0A0R3DEC4</accession>
<organism evidence="4 5">
    <name type="scientific">Bradyrhizobium manausense</name>
    <dbReference type="NCBI Taxonomy" id="989370"/>
    <lineage>
        <taxon>Bacteria</taxon>
        <taxon>Pseudomonadati</taxon>
        <taxon>Pseudomonadota</taxon>
        <taxon>Alphaproteobacteria</taxon>
        <taxon>Hyphomicrobiales</taxon>
        <taxon>Nitrobacteraceae</taxon>
        <taxon>Bradyrhizobium</taxon>
    </lineage>
</organism>
<evidence type="ECO:0000313" key="4">
    <source>
        <dbReference type="EMBL" id="KRQ08358.1"/>
    </source>
</evidence>
<sequence>MQPKNPFDWMLSEALDQLTRGERMRQQFGRQDACWEPPIDVLETEHELLILVALPGVNPDNVETVIHDGVLVISGQRTLPPELRNARIHRLELPQGRFERRIALPLGRYAISRFVMDGCVALRLAKS</sequence>
<dbReference type="PROSITE" id="PS01031">
    <property type="entry name" value="SHSP"/>
    <property type="match status" value="1"/>
</dbReference>
<comment type="similarity">
    <text evidence="1 2">Belongs to the small heat shock protein (HSP20) family.</text>
</comment>
<evidence type="ECO:0000256" key="1">
    <source>
        <dbReference type="PROSITE-ProRule" id="PRU00285"/>
    </source>
</evidence>
<reference evidence="4 5" key="1">
    <citation type="submission" date="2015-09" db="EMBL/GenBank/DDBJ databases">
        <title>Draft Genome Sequence of Bradyrhizobium manausense Strain BR 3351T, a Novel Symbiotic Nitrogen-Fixing Alphaproteobacterium Isolated from Brazilian Amazon Rain Forest.</title>
        <authorList>
            <person name="De Araujo J.L."/>
            <person name="Zilli J.E."/>
        </authorList>
    </citation>
    <scope>NUCLEOTIDE SEQUENCE [LARGE SCALE GENOMIC DNA]</scope>
    <source>
        <strain evidence="4 5">BR3351</strain>
    </source>
</reference>
<feature type="domain" description="SHSP" evidence="3">
    <location>
        <begin position="30"/>
        <end position="127"/>
    </location>
</feature>
<gene>
    <name evidence="4" type="ORF">AOQ71_21820</name>
</gene>
<dbReference type="AlphaFoldDB" id="A0A0R3DEC4"/>
<dbReference type="CDD" id="cd06464">
    <property type="entry name" value="ACD_sHsps-like"/>
    <property type="match status" value="1"/>
</dbReference>
<dbReference type="SUPFAM" id="SSF49764">
    <property type="entry name" value="HSP20-like chaperones"/>
    <property type="match status" value="1"/>
</dbReference>
<dbReference type="InterPro" id="IPR008978">
    <property type="entry name" value="HSP20-like_chaperone"/>
</dbReference>
<keyword evidence="5" id="KW-1185">Reference proteome</keyword>